<sequence length="112" mass="12405">MPWTSRRAQAETAAAMTRMRDRVRELEAELAEQGRAAGRLARRTELAENAVDSTSAVIRVAHRTLREENVRLRAVVDRQATTIRGLNSQLDNALGYTAEEIAMLDAGAVTTR</sequence>
<evidence type="ECO:0000313" key="2">
    <source>
        <dbReference type="EMBL" id="MFC5888526.1"/>
    </source>
</evidence>
<evidence type="ECO:0000313" key="3">
    <source>
        <dbReference type="Proteomes" id="UP001596067"/>
    </source>
</evidence>
<name>A0ABW1F2B2_9ACTN</name>
<evidence type="ECO:0000256" key="1">
    <source>
        <dbReference type="SAM" id="Coils"/>
    </source>
</evidence>
<keyword evidence="3" id="KW-1185">Reference proteome</keyword>
<accession>A0ABW1F2B2</accession>
<dbReference type="Proteomes" id="UP001596067">
    <property type="component" value="Unassembled WGS sequence"/>
</dbReference>
<gene>
    <name evidence="2" type="ORF">ACFP0N_26520</name>
</gene>
<protein>
    <submittedName>
        <fullName evidence="2">Uncharacterized protein</fullName>
    </submittedName>
</protein>
<dbReference type="RefSeq" id="WP_313763558.1">
    <property type="nucleotide sequence ID" value="NZ_BAAAVH010000113.1"/>
</dbReference>
<organism evidence="2 3">
    <name type="scientific">Kitasatospora aburaviensis</name>
    <dbReference type="NCBI Taxonomy" id="67265"/>
    <lineage>
        <taxon>Bacteria</taxon>
        <taxon>Bacillati</taxon>
        <taxon>Actinomycetota</taxon>
        <taxon>Actinomycetes</taxon>
        <taxon>Kitasatosporales</taxon>
        <taxon>Streptomycetaceae</taxon>
        <taxon>Kitasatospora</taxon>
    </lineage>
</organism>
<keyword evidence="1" id="KW-0175">Coiled coil</keyword>
<comment type="caution">
    <text evidence="2">The sequence shown here is derived from an EMBL/GenBank/DDBJ whole genome shotgun (WGS) entry which is preliminary data.</text>
</comment>
<reference evidence="3" key="1">
    <citation type="journal article" date="2019" name="Int. J. Syst. Evol. Microbiol.">
        <title>The Global Catalogue of Microorganisms (GCM) 10K type strain sequencing project: providing services to taxonomists for standard genome sequencing and annotation.</title>
        <authorList>
            <consortium name="The Broad Institute Genomics Platform"/>
            <consortium name="The Broad Institute Genome Sequencing Center for Infectious Disease"/>
            <person name="Wu L."/>
            <person name="Ma J."/>
        </authorList>
    </citation>
    <scope>NUCLEOTIDE SEQUENCE [LARGE SCALE GENOMIC DNA]</scope>
    <source>
        <strain evidence="3">CGMCC 4.1469</strain>
    </source>
</reference>
<dbReference type="EMBL" id="JBHSOD010000041">
    <property type="protein sequence ID" value="MFC5888526.1"/>
    <property type="molecule type" value="Genomic_DNA"/>
</dbReference>
<proteinExistence type="predicted"/>
<feature type="coiled-coil region" evidence="1">
    <location>
        <begin position="9"/>
        <end position="43"/>
    </location>
</feature>